<gene>
    <name evidence="6" type="ORF">EHSB41UT_00221</name>
</gene>
<proteinExistence type="inferred from homology"/>
<sequence>MGHAAANLSVSSSQELITWSDSLSVGIQEIDEQHKILVDLLNKLYLAIREHHGNEATVTILDELVDYTRIHFSVEESLMRILDYPDYESHKHHHELLIEQINELRRKVQNGKHIGFELLHFLKNWLTKHIMEEDMEYAPHMLKKGVKANYEQRSWMDRLFHRR</sequence>
<comment type="similarity">
    <text evidence="1">Belongs to the hemerythrin family.</text>
</comment>
<feature type="domain" description="Hemerythrin-like" evidence="5">
    <location>
        <begin position="26"/>
        <end position="139"/>
    </location>
</feature>
<dbReference type="Proteomes" id="UP000196573">
    <property type="component" value="Unassembled WGS sequence"/>
</dbReference>
<dbReference type="PANTHER" id="PTHR37164">
    <property type="entry name" value="BACTERIOHEMERYTHRIN"/>
    <property type="match status" value="1"/>
</dbReference>
<evidence type="ECO:0000313" key="6">
    <source>
        <dbReference type="EMBL" id="SMA33055.1"/>
    </source>
</evidence>
<dbReference type="NCBIfam" id="TIGR02481">
    <property type="entry name" value="hemeryth_dom"/>
    <property type="match status" value="1"/>
</dbReference>
<keyword evidence="2" id="KW-0813">Transport</keyword>
<dbReference type="PANTHER" id="PTHR37164:SF1">
    <property type="entry name" value="BACTERIOHEMERYTHRIN"/>
    <property type="match status" value="1"/>
</dbReference>
<reference evidence="6 7" key="1">
    <citation type="submission" date="2017-03" db="EMBL/GenBank/DDBJ databases">
        <authorList>
            <person name="Afonso C.L."/>
            <person name="Miller P.J."/>
            <person name="Scott M.A."/>
            <person name="Spackman E."/>
            <person name="Goraichik I."/>
            <person name="Dimitrov K.M."/>
            <person name="Suarez D.L."/>
            <person name="Swayne D.E."/>
        </authorList>
    </citation>
    <scope>NUCLEOTIDE SEQUENCE [LARGE SCALE GENOMIC DNA]</scope>
    <source>
        <strain evidence="6">SB41UT1</strain>
    </source>
</reference>
<evidence type="ECO:0000256" key="3">
    <source>
        <dbReference type="ARBA" id="ARBA00022723"/>
    </source>
</evidence>
<dbReference type="GO" id="GO:0005344">
    <property type="term" value="F:oxygen carrier activity"/>
    <property type="evidence" value="ECO:0007669"/>
    <property type="project" value="UniProtKB-KW"/>
</dbReference>
<dbReference type="GO" id="GO:0046872">
    <property type="term" value="F:metal ion binding"/>
    <property type="evidence" value="ECO:0007669"/>
    <property type="project" value="UniProtKB-KW"/>
</dbReference>
<dbReference type="InterPro" id="IPR016131">
    <property type="entry name" value="Haemerythrin_Fe_BS"/>
</dbReference>
<dbReference type="InterPro" id="IPR012312">
    <property type="entry name" value="Hemerythrin-like"/>
</dbReference>
<organism evidence="6 7">
    <name type="scientific">Parendozoicomonas haliclonae</name>
    <dbReference type="NCBI Taxonomy" id="1960125"/>
    <lineage>
        <taxon>Bacteria</taxon>
        <taxon>Pseudomonadati</taxon>
        <taxon>Pseudomonadota</taxon>
        <taxon>Gammaproteobacteria</taxon>
        <taxon>Oceanospirillales</taxon>
        <taxon>Endozoicomonadaceae</taxon>
        <taxon>Parendozoicomonas</taxon>
    </lineage>
</organism>
<dbReference type="NCBIfam" id="NF002007">
    <property type="entry name" value="PRK00808.1"/>
    <property type="match status" value="1"/>
</dbReference>
<dbReference type="EMBL" id="FWPT01000001">
    <property type="protein sequence ID" value="SMA33055.1"/>
    <property type="molecule type" value="Genomic_DNA"/>
</dbReference>
<evidence type="ECO:0000256" key="1">
    <source>
        <dbReference type="ARBA" id="ARBA00010587"/>
    </source>
</evidence>
<evidence type="ECO:0000259" key="5">
    <source>
        <dbReference type="Pfam" id="PF01814"/>
    </source>
</evidence>
<name>A0A1X7AEJ4_9GAMM</name>
<dbReference type="SUPFAM" id="SSF47188">
    <property type="entry name" value="Hemerythrin-like"/>
    <property type="match status" value="1"/>
</dbReference>
<accession>A0A1X7AEJ4</accession>
<dbReference type="InterPro" id="IPR050669">
    <property type="entry name" value="Hemerythrin"/>
</dbReference>
<dbReference type="NCBIfam" id="NF033749">
    <property type="entry name" value="bact_hemeryth"/>
    <property type="match status" value="1"/>
</dbReference>
<dbReference type="CDD" id="cd12107">
    <property type="entry name" value="Hemerythrin"/>
    <property type="match status" value="1"/>
</dbReference>
<dbReference type="PROSITE" id="PS00550">
    <property type="entry name" value="HEMERYTHRINS"/>
    <property type="match status" value="1"/>
</dbReference>
<dbReference type="OrthoDB" id="1122424at2"/>
<keyword evidence="2" id="KW-0561">Oxygen transport</keyword>
<evidence type="ECO:0000256" key="4">
    <source>
        <dbReference type="ARBA" id="ARBA00023004"/>
    </source>
</evidence>
<dbReference type="RefSeq" id="WP_087106050.1">
    <property type="nucleotide sequence ID" value="NZ_CBCSCN010000019.1"/>
</dbReference>
<dbReference type="Gene3D" id="1.20.120.50">
    <property type="entry name" value="Hemerythrin-like"/>
    <property type="match status" value="1"/>
</dbReference>
<dbReference type="InterPro" id="IPR012827">
    <property type="entry name" value="Hemerythrin_metal-bd"/>
</dbReference>
<dbReference type="AlphaFoldDB" id="A0A1X7AEJ4"/>
<evidence type="ECO:0000256" key="2">
    <source>
        <dbReference type="ARBA" id="ARBA00022621"/>
    </source>
</evidence>
<evidence type="ECO:0000313" key="7">
    <source>
        <dbReference type="Proteomes" id="UP000196573"/>
    </source>
</evidence>
<keyword evidence="3" id="KW-0479">Metal-binding</keyword>
<protein>
    <submittedName>
        <fullName evidence="6">Bacteriohemerythrin</fullName>
    </submittedName>
</protein>
<keyword evidence="7" id="KW-1185">Reference proteome</keyword>
<keyword evidence="4" id="KW-0408">Iron</keyword>
<dbReference type="Pfam" id="PF01814">
    <property type="entry name" value="Hemerythrin"/>
    <property type="match status" value="1"/>
</dbReference>
<dbReference type="InterPro" id="IPR035938">
    <property type="entry name" value="Hemerythrin-like_sf"/>
</dbReference>